<evidence type="ECO:0000256" key="8">
    <source>
        <dbReference type="ARBA" id="ARBA00023315"/>
    </source>
</evidence>
<dbReference type="InterPro" id="IPR049551">
    <property type="entry name" value="PKS_DH_C"/>
</dbReference>
<dbReference type="InterPro" id="IPR016039">
    <property type="entry name" value="Thiolase-like"/>
</dbReference>
<dbReference type="InterPro" id="IPR001227">
    <property type="entry name" value="Ac_transferase_dom_sf"/>
</dbReference>
<dbReference type="Pfam" id="PF18369">
    <property type="entry name" value="PKS_DE"/>
    <property type="match status" value="1"/>
</dbReference>
<dbReference type="Gene3D" id="3.40.366.10">
    <property type="entry name" value="Malonyl-Coenzyme A Acyl Carrier Protein, domain 2"/>
    <property type="match status" value="2"/>
</dbReference>
<dbReference type="Pfam" id="PF21089">
    <property type="entry name" value="PKS_DH_N"/>
    <property type="match status" value="1"/>
</dbReference>
<dbReference type="Pfam" id="PF22621">
    <property type="entry name" value="CurL-like_PKS_C"/>
    <property type="match status" value="1"/>
</dbReference>
<dbReference type="InterPro" id="IPR036291">
    <property type="entry name" value="NAD(P)-bd_dom_sf"/>
</dbReference>
<keyword evidence="7" id="KW-0511">Multifunctional enzyme</keyword>
<evidence type="ECO:0000256" key="7">
    <source>
        <dbReference type="ARBA" id="ARBA00023268"/>
    </source>
</evidence>
<feature type="domain" description="Carrier" evidence="10">
    <location>
        <begin position="3311"/>
        <end position="3386"/>
    </location>
</feature>
<feature type="compositionally biased region" description="Pro residues" evidence="9">
    <location>
        <begin position="2697"/>
        <end position="2714"/>
    </location>
</feature>
<dbReference type="PROSITE" id="PS00012">
    <property type="entry name" value="PHOSPHOPANTETHEINE"/>
    <property type="match status" value="1"/>
</dbReference>
<dbReference type="PROSITE" id="PS52004">
    <property type="entry name" value="KS3_2"/>
    <property type="match status" value="2"/>
</dbReference>
<name>A0ABN3C6D7_9ACTN</name>
<evidence type="ECO:0000256" key="2">
    <source>
        <dbReference type="ARBA" id="ARBA00022450"/>
    </source>
</evidence>
<sequence length="3445" mass="358060">MTDTDRTNDRTTARGATALSQEQTDDRKVVETLKRLTTDLRRAKQRLRETEDRAHEPIAIVGMACRYPGGVGSPEDLWRLVLDGRDAMGPFPTDRGWDLAALFADDPERSGTSHTREGGFLHDAGEFDPGLFGISPREALAMDPQQRLLLETAWEAIERAGIDPTSLRGSRTGVYAGMMYHDYGTGADPLPEGVEGYLGLGTAGSVASGRIAYTLGLEGPAVTLDTACSSSLVALHSAIRALRAGECTMALAGGATVLSTPAVFVDFSRQGGLATDGRCKSYSAEADGTGWSEGVGMLLVERLSDAERLGHPVLAVLRGSAVNQDGASSGLTTPNGPAQQRVIRQALADARLTTADLDLVEGHGTGTPLGDPIEVQALLATYGQDRAAPLWLGSVKSNIGHTQAAAGVAGVIKAVMALRHGVLPGTAHLTEPTPQVDWTAGAVEPLREPRAWPETGRPRRAAVSSFGISGTNAHVILEQAPATTPTTPEPTAARTPAARPPAAAPAPAPEAPAAPRPAAAQAPAAQQPADGQVSATTPTTPDTTAPRPAPTALPVPLSAAAEAGIRAQARRLAAHLAEHPELAPHDVAFSAATTRAALSSRAVVLADDRAGLLDGLAALAEERPSPAVVTGTAAAGARRVTFVFPGQGAQWAGMAVPLLGTSPVFAAAWAECARALAPWVDWSPDEAIRSPQALERVDVVQPVLWAVMVSLAELWRAAGVRPDAVIGHSQGEIAAACVAGALSLEDGAKVVALRAKALLALAGRGGMLSVPLPEAEVRARLDHRPGLGIAAVNGPSTVVVSGETAALDAAQAAWEADGIRVRRIPVDYASHSPHVTEVRDRLAADLAGLTPRPAEVTFLSTLTGEPLDTTALDAGYWYRNLREPVRFEAATRRALAQGHRVFIEVGPHPVLTLGVQQTAEAMDVPATAVATLRRDHGDLLRFRTALAEAAVLGAPVDWAAELAPYAPRRVDLPTYAFQRERYWLTPQRRAALAAGTGSDPWDGRFWDIVDRADVAELSRALGVDTDDPLTAVVPALARRRRLLREQSAVDGWRYTVTWERLAVPDDARPTGPWLLVVPAARADDPLAAHVAAALTARGAEVGTLTLGADDTDRAALADRLAGHRPAGVLSLLALDDAPHPGHPALPTGLALTVALVQALGDAGVTAPLWCATRGAVATGPADRVTAPAQAQTWGLGRVVALEHPERWGGLIDLPAEWDERAAGRLAALLAGGGAEDQTALRATGVSARRLTRAPLGPEPAPRPWRPAGTVLLTGGTGALGPHLVRWLAEQGAERIVLPGRRGADAPIAAELTAELAGTGTELHFPVCDVTDRAELAALVDGLDAAGTPVRSVLHAATALELRPLADTPVDAFAGQTAAKVLGARHLDDLFADRDLDAFVLFSSVAGVWGSGLHAPYAAANAYLDALAEDRRARGLTATSIAWGIWAAVNAWDGVNEDVDPERVGRQGLPFLDPDLAVAGLRQTLDHDETTVVIADVDWTRFVPVFCSARRRPLLESVPEAAAVLRTTTIDTGTVSALRERLGALPETGRRRAVTDLVREHAAAVLGHDSPNALPADRAFRDVGFDSITAVELRNRLRSATGLSLPATLVFDHPSPAALADQLLALAFDTGTADTAAPAARTTAEDDDPIAIVGLGCRYAGGVSSPDELWQLVVAGQDAVGGLPTDRGWDLDTLYDADPDARGRSHVRQGAFLADPAGFDAAFFGIAPAEARATDPQQRLLLETAWEAFEHAGIDPTALRGGRVGVFAGANVGDYASSRGPGAGGSDGQLLTGNVPSVISGRIAYTFGFEGPAVTVDTACSSSLVALHLACRSVRSGESDLALAGGVALMSSPAALIGFSAQRGLSGDGRCKAFADAADGTGLAEGVGLLLVERLSRARAHGHRVLALVRGSAINQDGASNGLTAPSGPAQRRVITAALADAGLRPADVDAVEAHGTGTRLGDPIEAQALLATYGQDRTEPLWLGSVKSNIGHSQAASGAAGVIKTVQALRHGLLPATLHVDRPTGQVDWSTGAVALLTEPRDWPAVDRPRRAAVSAFGLSGTNAHVILEQAPAEDTERPAPEQPAPEDAPPTASEPALPVVWPVHGRTRDALRAQAARLRTHLDTRPALRPADVGWTLATGRAVFDHRAVVLGTDRDALLRGLDAVAAGTPDPAVTEGAADGTDRVVFVFPGHGAQWPGMARQLLDDSPVFRESVLQCADAFAEFVDWSLLDVLRDAEGAPPLHRVDVVQPALFTMMVSLAALWRSYGVEPSAVVGHSQGEIAAAYVAGALDLRDAARIVATRGKAWLTLAGTGGMASVALPRTEAAERLRPWGDRLDIAAVNDPRSVTVAGDLDALEEFLTGLESEGVRVRRVRQIVGAGHTAHVDALRDQLTETLAPTAPRSAPVAFCSTVTGGLLDTAGLDHHYWYRNARQTVLFEQAVRTLGEQGYGPFLEISAHPMFTVAVQQTLEETGGPATVLATLRRDEGGRERFLRAAAEAHAAGLTVDWRPAFAGTGARTVELPTYAFQRTRHWLEPSGGTGDVTAAGLAPAGHPLLGAVVELADGALVLTGRLSGTARPWPEPQAPSGALVDLLLTAADRADCAGIGDLTVYEPLTVPAGGADTRVSVSAPDAAGTRTAAVHTRTADGPWLRHAEATLTTGPVPGEPLTAWPPADAEPLPVDAGDEHARAAEPAAPATPPAEPEPGAPLPPGSPAARPHGAAPAEPGPAGATVTAAWRRDEDVFAEVALDDDAAQRADAFALHPSLLDAALRPVLDGASVPTAWSGVRLHATGARTLRVRAERTGPDTVALTLADPEGGPVLTADTVRLGAAPGTGAGRRIGADTLFRMDWVPVPLAPAAPGRWAVLGADPLGAADALRALGHTVHGATGPAALTEVPDAALLTAAGTPGEAPAEARTVLHRTLAALQAWLADDRFAAVPLVVLTRGAAADRADDLAGAAAWGLVRSAQSEHPGRLVLADLDDDPRSWRALGAVPAAGEPQLALRAGAATVPRLARLAPPDGPAPWHPDGTVLVTGASGDLGALVARHLVAAHGVRHLVLASRRGPAAPGAARLRDELRASGADTVTLAACDTADRKALADLLAAVPDEHPLTAVVHSASVLDDGVIAALDPDRLDTALRPKADAAWHLHELTRHLNLSAFVLFSSVAGTFGGLGQGNYAAGNAFLDALARHRRAHGLPATSVAWGWWAERAAKSGHGTAAEAPVAVNGMTPLSEDQGLALFDAACRGDEPFVVAGALHLRSLRAAADELPAPLRGLVRAPARRAAARAATSAPTVAGELTGRTPAEREAFLVDLVRDEAALVLGHAGRDDVPAHHRFLEQGFDSLAALKLRNRLAAATGLRLPPTLVFDHPTPTELARHLLAELAPPTDAQPPAFEDEDAATAVLVLEELGQLDEAITRLPADGPERARITGLLTDLLSRWGR</sequence>
<dbReference type="SUPFAM" id="SSF51735">
    <property type="entry name" value="NAD(P)-binding Rossmann-fold domains"/>
    <property type="match status" value="4"/>
</dbReference>
<accession>A0ABN3C6D7</accession>
<dbReference type="SMART" id="SM00825">
    <property type="entry name" value="PKS_KS"/>
    <property type="match status" value="2"/>
</dbReference>
<evidence type="ECO:0000256" key="1">
    <source>
        <dbReference type="ARBA" id="ARBA00004792"/>
    </source>
</evidence>
<dbReference type="SMART" id="SM00822">
    <property type="entry name" value="PKS_KR"/>
    <property type="match status" value="2"/>
</dbReference>
<feature type="compositionally biased region" description="Low complexity" evidence="9">
    <location>
        <begin position="516"/>
        <end position="546"/>
    </location>
</feature>
<dbReference type="Gene3D" id="3.30.70.3290">
    <property type="match status" value="2"/>
</dbReference>
<dbReference type="InterPro" id="IPR000420">
    <property type="entry name" value="Yeast_PIR_rpt"/>
</dbReference>
<dbReference type="InterPro" id="IPR036736">
    <property type="entry name" value="ACP-like_sf"/>
</dbReference>
<dbReference type="CDD" id="cd08956">
    <property type="entry name" value="KR_3_FAS_SDR_x"/>
    <property type="match status" value="1"/>
</dbReference>
<dbReference type="InterPro" id="IPR006162">
    <property type="entry name" value="Ppantetheine_attach_site"/>
</dbReference>
<evidence type="ECO:0000256" key="4">
    <source>
        <dbReference type="ARBA" id="ARBA00022679"/>
    </source>
</evidence>
<proteinExistence type="predicted"/>
<keyword evidence="5" id="KW-0732">Signal</keyword>
<dbReference type="InterPro" id="IPR049552">
    <property type="entry name" value="PKS_DH_N"/>
</dbReference>
<dbReference type="Pfam" id="PF00550">
    <property type="entry name" value="PP-binding"/>
    <property type="match status" value="2"/>
</dbReference>
<dbReference type="Gene3D" id="3.40.50.11460">
    <property type="match status" value="1"/>
</dbReference>
<dbReference type="PANTHER" id="PTHR43775">
    <property type="entry name" value="FATTY ACID SYNTHASE"/>
    <property type="match status" value="1"/>
</dbReference>
<dbReference type="InterPro" id="IPR014031">
    <property type="entry name" value="Ketoacyl_synth_C"/>
</dbReference>
<dbReference type="Pfam" id="PF02801">
    <property type="entry name" value="Ketoacyl-synt_C"/>
    <property type="match status" value="2"/>
</dbReference>
<feature type="domain" description="Ketosynthase family 3 (KS3)" evidence="11">
    <location>
        <begin position="1646"/>
        <end position="2070"/>
    </location>
</feature>
<dbReference type="InterPro" id="IPR014043">
    <property type="entry name" value="Acyl_transferase_dom"/>
</dbReference>
<feature type="domain" description="Ketosynthase family 3 (KS3)" evidence="11">
    <location>
        <begin position="55"/>
        <end position="479"/>
    </location>
</feature>
<keyword evidence="3" id="KW-0597">Phosphoprotein</keyword>
<evidence type="ECO:0000259" key="11">
    <source>
        <dbReference type="PROSITE" id="PS52004"/>
    </source>
</evidence>
<dbReference type="PROSITE" id="PS50075">
    <property type="entry name" value="CARRIER"/>
    <property type="match status" value="2"/>
</dbReference>
<dbReference type="InterPro" id="IPR020841">
    <property type="entry name" value="PKS_Beta-ketoAc_synthase_dom"/>
</dbReference>
<dbReference type="InterPro" id="IPR020806">
    <property type="entry name" value="PKS_PP-bd"/>
</dbReference>
<evidence type="ECO:0000259" key="10">
    <source>
        <dbReference type="PROSITE" id="PS50075"/>
    </source>
</evidence>
<dbReference type="InterPro" id="IPR013968">
    <property type="entry name" value="PKS_KR"/>
</dbReference>
<feature type="compositionally biased region" description="Low complexity" evidence="9">
    <location>
        <begin position="481"/>
        <end position="497"/>
    </location>
</feature>
<dbReference type="InterPro" id="IPR032821">
    <property type="entry name" value="PKS_assoc"/>
</dbReference>
<dbReference type="Gene3D" id="3.40.50.720">
    <property type="entry name" value="NAD(P)-binding Rossmann-like Domain"/>
    <property type="match status" value="2"/>
</dbReference>
<dbReference type="Gene3D" id="1.10.1200.10">
    <property type="entry name" value="ACP-like"/>
    <property type="match status" value="2"/>
</dbReference>
<gene>
    <name evidence="12" type="ORF">GCM10009787_72440</name>
</gene>
<reference evidence="12 13" key="1">
    <citation type="journal article" date="2019" name="Int. J. Syst. Evol. Microbiol.">
        <title>The Global Catalogue of Microorganisms (GCM) 10K type strain sequencing project: providing services to taxonomists for standard genome sequencing and annotation.</title>
        <authorList>
            <consortium name="The Broad Institute Genomics Platform"/>
            <consortium name="The Broad Institute Genome Sequencing Center for Infectious Disease"/>
            <person name="Wu L."/>
            <person name="Ma J."/>
        </authorList>
    </citation>
    <scope>NUCLEOTIDE SEQUENCE [LARGE SCALE GENOMIC DNA]</scope>
    <source>
        <strain evidence="12 13">JCM 14924</strain>
    </source>
</reference>
<dbReference type="InterPro" id="IPR018201">
    <property type="entry name" value="Ketoacyl_synth_AS"/>
</dbReference>
<evidence type="ECO:0008006" key="14">
    <source>
        <dbReference type="Google" id="ProtNLM"/>
    </source>
</evidence>
<comment type="pathway">
    <text evidence="1">Antibiotic biosynthesis.</text>
</comment>
<dbReference type="InterPro" id="IPR009081">
    <property type="entry name" value="PP-bd_ACP"/>
</dbReference>
<dbReference type="SUPFAM" id="SSF55048">
    <property type="entry name" value="Probable ACP-binding domain of malonyl-CoA ACP transacylase"/>
    <property type="match status" value="2"/>
</dbReference>
<dbReference type="EMBL" id="BAAAOQ010000035">
    <property type="protein sequence ID" value="GAA2204616.1"/>
    <property type="molecule type" value="Genomic_DNA"/>
</dbReference>
<dbReference type="SMART" id="SM00827">
    <property type="entry name" value="PKS_AT"/>
    <property type="match status" value="2"/>
</dbReference>
<dbReference type="Pfam" id="PF16197">
    <property type="entry name" value="KAsynt_C_assoc"/>
    <property type="match status" value="2"/>
</dbReference>
<keyword evidence="8" id="KW-0012">Acyltransferase</keyword>
<evidence type="ECO:0000313" key="13">
    <source>
        <dbReference type="Proteomes" id="UP001501391"/>
    </source>
</evidence>
<feature type="compositionally biased region" description="Low complexity" evidence="9">
    <location>
        <begin position="2715"/>
        <end position="2732"/>
    </location>
</feature>
<dbReference type="Pfam" id="PF00109">
    <property type="entry name" value="ketoacyl-synt"/>
    <property type="match status" value="2"/>
</dbReference>
<dbReference type="RefSeq" id="WP_346164289.1">
    <property type="nucleotide sequence ID" value="NZ_BAAAOQ010000035.1"/>
</dbReference>
<dbReference type="Proteomes" id="UP001501391">
    <property type="component" value="Unassembled WGS sequence"/>
</dbReference>
<dbReference type="NCBIfam" id="NF045894">
    <property type="entry name" value="PKS_plus_SDR"/>
    <property type="match status" value="1"/>
</dbReference>
<dbReference type="Gene3D" id="3.40.47.10">
    <property type="match status" value="2"/>
</dbReference>
<dbReference type="SUPFAM" id="SSF47336">
    <property type="entry name" value="ACP-like"/>
    <property type="match status" value="2"/>
</dbReference>
<dbReference type="InterPro" id="IPR020807">
    <property type="entry name" value="PKS_DH"/>
</dbReference>
<feature type="compositionally biased region" description="Basic and acidic residues" evidence="9">
    <location>
        <begin position="1"/>
        <end position="12"/>
    </location>
</feature>
<keyword evidence="2" id="KW-0596">Phosphopantetheine</keyword>
<feature type="domain" description="Carrier" evidence="10">
    <location>
        <begin position="1551"/>
        <end position="1626"/>
    </location>
</feature>
<dbReference type="Pfam" id="PF08659">
    <property type="entry name" value="KR"/>
    <property type="match status" value="2"/>
</dbReference>
<evidence type="ECO:0000313" key="12">
    <source>
        <dbReference type="EMBL" id="GAA2204616.1"/>
    </source>
</evidence>
<dbReference type="SMART" id="SM00826">
    <property type="entry name" value="PKS_DH"/>
    <property type="match status" value="1"/>
</dbReference>
<dbReference type="Gene3D" id="3.10.129.110">
    <property type="entry name" value="Polyketide synthase dehydratase"/>
    <property type="match status" value="1"/>
</dbReference>
<dbReference type="PROSITE" id="PS50256">
    <property type="entry name" value="PIR_REPEAT_2"/>
    <property type="match status" value="1"/>
</dbReference>
<dbReference type="PROSITE" id="PS00606">
    <property type="entry name" value="KS3_1"/>
    <property type="match status" value="2"/>
</dbReference>
<dbReference type="InterPro" id="IPR041618">
    <property type="entry name" value="PKS_DE"/>
</dbReference>
<dbReference type="SUPFAM" id="SSF52151">
    <property type="entry name" value="FabD/lysophospholipase-like"/>
    <property type="match status" value="2"/>
</dbReference>
<evidence type="ECO:0000256" key="3">
    <source>
        <dbReference type="ARBA" id="ARBA00022553"/>
    </source>
</evidence>
<dbReference type="InterPro" id="IPR057326">
    <property type="entry name" value="KR_dom"/>
</dbReference>
<keyword evidence="4" id="KW-0808">Transferase</keyword>
<feature type="compositionally biased region" description="Pro residues" evidence="9">
    <location>
        <begin position="498"/>
        <end position="515"/>
    </location>
</feature>
<keyword evidence="13" id="KW-1185">Reference proteome</keyword>
<evidence type="ECO:0000256" key="5">
    <source>
        <dbReference type="ARBA" id="ARBA00022729"/>
    </source>
</evidence>
<evidence type="ECO:0000256" key="6">
    <source>
        <dbReference type="ARBA" id="ARBA00023194"/>
    </source>
</evidence>
<organism evidence="12 13">
    <name type="scientific">Streptomyces bangladeshensis</name>
    <dbReference type="NCBI Taxonomy" id="295352"/>
    <lineage>
        <taxon>Bacteria</taxon>
        <taxon>Bacillati</taxon>
        <taxon>Actinomycetota</taxon>
        <taxon>Actinomycetes</taxon>
        <taxon>Kitasatosporales</taxon>
        <taxon>Streptomycetaceae</taxon>
        <taxon>Streptomyces</taxon>
    </lineage>
</organism>
<dbReference type="CDD" id="cd08952">
    <property type="entry name" value="KR_1_SDR_x"/>
    <property type="match status" value="1"/>
</dbReference>
<comment type="caution">
    <text evidence="12">The sequence shown here is derived from an EMBL/GenBank/DDBJ whole genome shotgun (WGS) entry which is preliminary data.</text>
</comment>
<dbReference type="InterPro" id="IPR016035">
    <property type="entry name" value="Acyl_Trfase/lysoPLipase"/>
</dbReference>
<dbReference type="InterPro" id="IPR050091">
    <property type="entry name" value="PKS_NRPS_Biosynth_Enz"/>
</dbReference>
<keyword evidence="6" id="KW-0045">Antibiotic biosynthesis</keyword>
<feature type="region of interest" description="Disordered" evidence="9">
    <location>
        <begin position="1"/>
        <end position="26"/>
    </location>
</feature>
<dbReference type="PANTHER" id="PTHR43775:SF51">
    <property type="entry name" value="INACTIVE PHENOLPHTHIOCEROL SYNTHESIS POLYKETIDE SYNTHASE TYPE I PKS1-RELATED"/>
    <property type="match status" value="1"/>
</dbReference>
<feature type="region of interest" description="Disordered" evidence="9">
    <location>
        <begin position="2072"/>
        <end position="2096"/>
    </location>
</feature>
<dbReference type="Gene3D" id="6.10.140.1830">
    <property type="match status" value="1"/>
</dbReference>
<dbReference type="Pfam" id="PF00698">
    <property type="entry name" value="Acyl_transf_1"/>
    <property type="match status" value="2"/>
</dbReference>
<dbReference type="SUPFAM" id="SSF53901">
    <property type="entry name" value="Thiolase-like"/>
    <property type="match status" value="2"/>
</dbReference>
<dbReference type="InterPro" id="IPR042104">
    <property type="entry name" value="PKS_dehydratase_sf"/>
</dbReference>
<dbReference type="InterPro" id="IPR014030">
    <property type="entry name" value="Ketoacyl_synth_N"/>
</dbReference>
<feature type="region of interest" description="Disordered" evidence="9">
    <location>
        <begin position="2659"/>
        <end position="2733"/>
    </location>
</feature>
<dbReference type="Pfam" id="PF14765">
    <property type="entry name" value="PS-DH"/>
    <property type="match status" value="1"/>
</dbReference>
<dbReference type="SMART" id="SM01294">
    <property type="entry name" value="PKS_PP_betabranch"/>
    <property type="match status" value="1"/>
</dbReference>
<evidence type="ECO:0000256" key="9">
    <source>
        <dbReference type="SAM" id="MobiDB-lite"/>
    </source>
</evidence>
<dbReference type="CDD" id="cd00833">
    <property type="entry name" value="PKS"/>
    <property type="match status" value="2"/>
</dbReference>
<feature type="region of interest" description="Disordered" evidence="9">
    <location>
        <begin position="481"/>
        <end position="553"/>
    </location>
</feature>
<protein>
    <recommendedName>
        <fullName evidence="14">Type I polyketide synthase</fullName>
    </recommendedName>
</protein>
<dbReference type="SMART" id="SM00823">
    <property type="entry name" value="PKS_PP"/>
    <property type="match status" value="2"/>
</dbReference>
<dbReference type="InterPro" id="IPR016036">
    <property type="entry name" value="Malonyl_transacylase_ACP-bd"/>
</dbReference>